<dbReference type="SMART" id="SM00338">
    <property type="entry name" value="BRLZ"/>
    <property type="match status" value="1"/>
</dbReference>
<reference evidence="8 9" key="1">
    <citation type="submission" date="2019-07" db="EMBL/GenBank/DDBJ databases">
        <title>De Novo Assembly of kiwifruit Actinidia rufa.</title>
        <authorList>
            <person name="Sugita-Konishi S."/>
            <person name="Sato K."/>
            <person name="Mori E."/>
            <person name="Abe Y."/>
            <person name="Kisaki G."/>
            <person name="Hamano K."/>
            <person name="Suezawa K."/>
            <person name="Otani M."/>
            <person name="Fukuda T."/>
            <person name="Manabe T."/>
            <person name="Gomi K."/>
            <person name="Tabuchi M."/>
            <person name="Akimitsu K."/>
            <person name="Kataoka I."/>
        </authorList>
    </citation>
    <scope>NUCLEOTIDE SEQUENCE [LARGE SCALE GENOMIC DNA]</scope>
    <source>
        <strain evidence="9">cv. Fuchu</strain>
    </source>
</reference>
<comment type="subcellular location">
    <subcellularLocation>
        <location evidence="1">Nucleus</location>
    </subcellularLocation>
</comment>
<sequence>MKSMATPGGTFSGSTQFQSSGLEERVVDQRKRKRTISNRESARRSRIRKQQHMDDLVAQASQLSEENEFILSRVNLTTQMFLHVEAKNSVLRAQLAELTHRLSSLHEIIDCFSLNCGPYDGNDHKDGDLMTNSRDFLNPWNLIYLNQPIMY</sequence>
<evidence type="ECO:0000313" key="8">
    <source>
        <dbReference type="EMBL" id="GFY90230.1"/>
    </source>
</evidence>
<evidence type="ECO:0000256" key="1">
    <source>
        <dbReference type="ARBA" id="ARBA00004123"/>
    </source>
</evidence>
<dbReference type="EMBL" id="BJWL01000007">
    <property type="protein sequence ID" value="GFY90230.1"/>
    <property type="molecule type" value="Genomic_DNA"/>
</dbReference>
<comment type="caution">
    <text evidence="8">The sequence shown here is derived from an EMBL/GenBank/DDBJ whole genome shotgun (WGS) entry which is preliminary data.</text>
</comment>
<organism evidence="8 9">
    <name type="scientific">Actinidia rufa</name>
    <dbReference type="NCBI Taxonomy" id="165716"/>
    <lineage>
        <taxon>Eukaryota</taxon>
        <taxon>Viridiplantae</taxon>
        <taxon>Streptophyta</taxon>
        <taxon>Embryophyta</taxon>
        <taxon>Tracheophyta</taxon>
        <taxon>Spermatophyta</taxon>
        <taxon>Magnoliopsida</taxon>
        <taxon>eudicotyledons</taxon>
        <taxon>Gunneridae</taxon>
        <taxon>Pentapetalae</taxon>
        <taxon>asterids</taxon>
        <taxon>Ericales</taxon>
        <taxon>Actinidiaceae</taxon>
        <taxon>Actinidia</taxon>
    </lineage>
</organism>
<dbReference type="SUPFAM" id="SSF57959">
    <property type="entry name" value="Leucine zipper domain"/>
    <property type="match status" value="1"/>
</dbReference>
<accession>A0A7J0EV34</accession>
<proteinExistence type="predicted"/>
<feature type="domain" description="BZIP" evidence="7">
    <location>
        <begin position="28"/>
        <end position="75"/>
    </location>
</feature>
<evidence type="ECO:0000256" key="5">
    <source>
        <dbReference type="ARBA" id="ARBA00023242"/>
    </source>
</evidence>
<evidence type="ECO:0000256" key="2">
    <source>
        <dbReference type="ARBA" id="ARBA00023015"/>
    </source>
</evidence>
<dbReference type="InterPro" id="IPR045314">
    <property type="entry name" value="bZIP_plant_GBF1"/>
</dbReference>
<evidence type="ECO:0000256" key="4">
    <source>
        <dbReference type="ARBA" id="ARBA00023163"/>
    </source>
</evidence>
<keyword evidence="4" id="KW-0804">Transcription</keyword>
<gene>
    <name evidence="8" type="ORF">Acr_07g0004270</name>
</gene>
<dbReference type="PANTHER" id="PTHR45764:SF38">
    <property type="entry name" value="BZIP TRANSCRIPTION FACTOR 44"/>
    <property type="match status" value="1"/>
</dbReference>
<evidence type="ECO:0000313" key="9">
    <source>
        <dbReference type="Proteomes" id="UP000585474"/>
    </source>
</evidence>
<feature type="region of interest" description="Disordered" evidence="6">
    <location>
        <begin position="1"/>
        <end position="53"/>
    </location>
</feature>
<dbReference type="GO" id="GO:0003700">
    <property type="term" value="F:DNA-binding transcription factor activity"/>
    <property type="evidence" value="ECO:0007669"/>
    <property type="project" value="InterPro"/>
</dbReference>
<feature type="compositionally biased region" description="Polar residues" evidence="6">
    <location>
        <begin position="12"/>
        <end position="21"/>
    </location>
</feature>
<evidence type="ECO:0000256" key="6">
    <source>
        <dbReference type="SAM" id="MobiDB-lite"/>
    </source>
</evidence>
<dbReference type="Pfam" id="PF00170">
    <property type="entry name" value="bZIP_1"/>
    <property type="match status" value="1"/>
</dbReference>
<dbReference type="PANTHER" id="PTHR45764">
    <property type="entry name" value="BZIP TRANSCRIPTION FACTOR 44"/>
    <property type="match status" value="1"/>
</dbReference>
<dbReference type="AlphaFoldDB" id="A0A7J0EV34"/>
<keyword evidence="2" id="KW-0805">Transcription regulation</keyword>
<name>A0A7J0EV34_9ERIC</name>
<dbReference type="InterPro" id="IPR004827">
    <property type="entry name" value="bZIP"/>
</dbReference>
<dbReference type="CDD" id="cd14702">
    <property type="entry name" value="bZIP_plant_GBF1"/>
    <property type="match status" value="1"/>
</dbReference>
<dbReference type="GO" id="GO:0005634">
    <property type="term" value="C:nucleus"/>
    <property type="evidence" value="ECO:0007669"/>
    <property type="project" value="UniProtKB-SubCell"/>
</dbReference>
<dbReference type="GO" id="GO:0046982">
    <property type="term" value="F:protein heterodimerization activity"/>
    <property type="evidence" value="ECO:0007669"/>
    <property type="project" value="UniProtKB-ARBA"/>
</dbReference>
<evidence type="ECO:0000256" key="3">
    <source>
        <dbReference type="ARBA" id="ARBA00023125"/>
    </source>
</evidence>
<dbReference type="PROSITE" id="PS00036">
    <property type="entry name" value="BZIP_BASIC"/>
    <property type="match status" value="1"/>
</dbReference>
<dbReference type="PROSITE" id="PS50217">
    <property type="entry name" value="BZIP"/>
    <property type="match status" value="1"/>
</dbReference>
<dbReference type="OrthoDB" id="551672at2759"/>
<dbReference type="Gene3D" id="1.20.5.170">
    <property type="match status" value="1"/>
</dbReference>
<dbReference type="InterPro" id="IPR046347">
    <property type="entry name" value="bZIP_sf"/>
</dbReference>
<protein>
    <recommendedName>
        <fullName evidence="7">BZIP domain-containing protein</fullName>
    </recommendedName>
</protein>
<dbReference type="FunFam" id="1.20.5.170:FF:000020">
    <property type="entry name" value="BZIP transcription factor"/>
    <property type="match status" value="1"/>
</dbReference>
<dbReference type="GO" id="GO:0000976">
    <property type="term" value="F:transcription cis-regulatory region binding"/>
    <property type="evidence" value="ECO:0007669"/>
    <property type="project" value="TreeGrafter"/>
</dbReference>
<evidence type="ECO:0000259" key="7">
    <source>
        <dbReference type="PROSITE" id="PS50217"/>
    </source>
</evidence>
<keyword evidence="9" id="KW-1185">Reference proteome</keyword>
<dbReference type="Proteomes" id="UP000585474">
    <property type="component" value="Unassembled WGS sequence"/>
</dbReference>
<keyword evidence="3" id="KW-0238">DNA-binding</keyword>
<keyword evidence="5" id="KW-0539">Nucleus</keyword>
<dbReference type="GO" id="GO:0045893">
    <property type="term" value="P:positive regulation of DNA-templated transcription"/>
    <property type="evidence" value="ECO:0007669"/>
    <property type="project" value="TreeGrafter"/>
</dbReference>